<evidence type="ECO:0000313" key="4">
    <source>
        <dbReference type="EMBL" id="CEJ54027.1"/>
    </source>
</evidence>
<proteinExistence type="predicted"/>
<dbReference type="GO" id="GO:0046872">
    <property type="term" value="F:metal ion binding"/>
    <property type="evidence" value="ECO:0007669"/>
    <property type="project" value="UniProtKB-KW"/>
</dbReference>
<dbReference type="Proteomes" id="UP000042958">
    <property type="component" value="Unassembled WGS sequence"/>
</dbReference>
<evidence type="ECO:0000256" key="3">
    <source>
        <dbReference type="ARBA" id="ARBA00023004"/>
    </source>
</evidence>
<dbReference type="InterPro" id="IPR016084">
    <property type="entry name" value="Haem_Oase-like_multi-hlx"/>
</dbReference>
<keyword evidence="1" id="KW-0349">Heme</keyword>
<organism evidence="4 5">
    <name type="scientific">Penicillium brasilianum</name>
    <dbReference type="NCBI Taxonomy" id="104259"/>
    <lineage>
        <taxon>Eukaryota</taxon>
        <taxon>Fungi</taxon>
        <taxon>Dikarya</taxon>
        <taxon>Ascomycota</taxon>
        <taxon>Pezizomycotina</taxon>
        <taxon>Eurotiomycetes</taxon>
        <taxon>Eurotiomycetidae</taxon>
        <taxon>Eurotiales</taxon>
        <taxon>Aspergillaceae</taxon>
        <taxon>Penicillium</taxon>
    </lineage>
</organism>
<dbReference type="InterPro" id="IPR016053">
    <property type="entry name" value="Haem_Oase-like"/>
</dbReference>
<evidence type="ECO:0000256" key="2">
    <source>
        <dbReference type="ARBA" id="ARBA00022723"/>
    </source>
</evidence>
<evidence type="ECO:0008006" key="6">
    <source>
        <dbReference type="Google" id="ProtNLM"/>
    </source>
</evidence>
<dbReference type="Pfam" id="PF01126">
    <property type="entry name" value="Heme_oxygenase"/>
    <property type="match status" value="1"/>
</dbReference>
<evidence type="ECO:0000313" key="5">
    <source>
        <dbReference type="Proteomes" id="UP000042958"/>
    </source>
</evidence>
<name>A0A0F7TE02_PENBI</name>
<dbReference type="OrthoDB" id="652091at2759"/>
<reference evidence="5" key="1">
    <citation type="journal article" date="2015" name="Genome Announc.">
        <title>Draft genome sequence of the fungus Penicillium brasilianum MG11.</title>
        <authorList>
            <person name="Horn F."/>
            <person name="Linde J."/>
            <person name="Mattern D.J."/>
            <person name="Walther G."/>
            <person name="Guthke R."/>
            <person name="Brakhage A.A."/>
            <person name="Valiante V."/>
        </authorList>
    </citation>
    <scope>NUCLEOTIDE SEQUENCE [LARGE SCALE GENOMIC DNA]</scope>
    <source>
        <strain evidence="5">MG11</strain>
    </source>
</reference>
<evidence type="ECO:0000256" key="1">
    <source>
        <dbReference type="ARBA" id="ARBA00022617"/>
    </source>
</evidence>
<sequence length="279" mass="31884">MTTGDLLARLRAAIKEPHTSIHRLNITRIPLCLPPYTDSPDLYLLGLSRYADIFFAIEEEWLSLIGDPVEWMSQDTHTAVNLNAEVSSPEDDSSSTVDTNDRIKSVLRMLYMPDLLRTRALQDDLRFLNAICPPNTQIPIQSIEHQDTNAGQRIKHEMHHRIQDKPHILVAYMWIMYSALLYGGRDIRALLLKAGPEFWGLSLAEIRSQRRIPCPLSFWHVEDDGDVKAKFRAGMSDVDRLLSVLEQQDILEEAGKIFEILEVLTRSLDEDVKVLTARV</sequence>
<dbReference type="SUPFAM" id="SSF48613">
    <property type="entry name" value="Heme oxygenase-like"/>
    <property type="match status" value="1"/>
</dbReference>
<dbReference type="AlphaFoldDB" id="A0A0F7TE02"/>
<dbReference type="EMBL" id="CDHK01000001">
    <property type="protein sequence ID" value="CEJ54027.1"/>
    <property type="molecule type" value="Genomic_DNA"/>
</dbReference>
<dbReference type="PANTHER" id="PTHR10720">
    <property type="entry name" value="HEME OXYGENASE"/>
    <property type="match status" value="1"/>
</dbReference>
<dbReference type="CDD" id="cd19165">
    <property type="entry name" value="HemeO"/>
    <property type="match status" value="1"/>
</dbReference>
<accession>A0A0F7TE02</accession>
<dbReference type="Gene3D" id="1.20.910.10">
    <property type="entry name" value="Heme oxygenase-like"/>
    <property type="match status" value="1"/>
</dbReference>
<gene>
    <name evidence="4" type="ORF">PMG11_00352</name>
</gene>
<keyword evidence="3" id="KW-0408">Iron</keyword>
<keyword evidence="2" id="KW-0479">Metal-binding</keyword>
<dbReference type="InterPro" id="IPR002051">
    <property type="entry name" value="Haem_Oase"/>
</dbReference>
<dbReference type="STRING" id="104259.A0A0F7TE02"/>
<dbReference type="GO" id="GO:0004392">
    <property type="term" value="F:heme oxygenase (decyclizing) activity"/>
    <property type="evidence" value="ECO:0007669"/>
    <property type="project" value="InterPro"/>
</dbReference>
<keyword evidence="5" id="KW-1185">Reference proteome</keyword>
<dbReference type="PANTHER" id="PTHR10720:SF0">
    <property type="entry name" value="HEME OXYGENASE"/>
    <property type="match status" value="1"/>
</dbReference>
<dbReference type="GO" id="GO:0006788">
    <property type="term" value="P:heme oxidation"/>
    <property type="evidence" value="ECO:0007669"/>
    <property type="project" value="InterPro"/>
</dbReference>
<protein>
    <recommendedName>
        <fullName evidence="6">Heme-binding peroxidase</fullName>
    </recommendedName>
</protein>